<sequence length="232" mass="25243">MKRPFGISTALFLALAAGPAPARPADPPAAPLPADEVVAVIRTSTGAPPTVVTLSRLGEEARIALVSRGALGAAAAALDRPALRAALDWLVDQTLLSDEAARLDVFRVEPAEAAAEVRRFQERFPSLAEYRAFLARNDLAEEELAAVLRRTLRVERYVQGRLSRAARVTDAEVEAAWRERPELARRPLDQQRAAIRARLAEDRTRAELRALLGELRARAEVRLLDPLGGPDA</sequence>
<evidence type="ECO:0000313" key="3">
    <source>
        <dbReference type="Proteomes" id="UP001162734"/>
    </source>
</evidence>
<keyword evidence="3" id="KW-1185">Reference proteome</keyword>
<gene>
    <name evidence="2" type="ORF">AMPC_11720</name>
</gene>
<dbReference type="InterPro" id="IPR027304">
    <property type="entry name" value="Trigger_fact/SurA_dom_sf"/>
</dbReference>
<protein>
    <submittedName>
        <fullName evidence="2">Uncharacterized protein</fullName>
    </submittedName>
</protein>
<accession>A0ABM7X884</accession>
<dbReference type="Gene3D" id="1.10.4030.10">
    <property type="entry name" value="Porin chaperone SurA, peptide-binding domain"/>
    <property type="match status" value="1"/>
</dbReference>
<evidence type="ECO:0000313" key="2">
    <source>
        <dbReference type="EMBL" id="BDG08059.1"/>
    </source>
</evidence>
<reference evidence="3" key="1">
    <citation type="journal article" date="2022" name="Int. J. Syst. Evol. Microbiol.">
        <title>Anaeromyxobacter oryzae sp. nov., Anaeromyxobacter diazotrophicus sp. nov. and Anaeromyxobacter paludicola sp. nov., isolated from paddy soils.</title>
        <authorList>
            <person name="Itoh H."/>
            <person name="Xu Z."/>
            <person name="Mise K."/>
            <person name="Masuda Y."/>
            <person name="Ushijima N."/>
            <person name="Hayakawa C."/>
            <person name="Shiratori Y."/>
            <person name="Senoo K."/>
        </authorList>
    </citation>
    <scope>NUCLEOTIDE SEQUENCE [LARGE SCALE GENOMIC DNA]</scope>
    <source>
        <strain evidence="3">Red630</strain>
    </source>
</reference>
<feature type="signal peptide" evidence="1">
    <location>
        <begin position="1"/>
        <end position="22"/>
    </location>
</feature>
<dbReference type="RefSeq" id="WP_248345191.1">
    <property type="nucleotide sequence ID" value="NZ_AP025592.1"/>
</dbReference>
<keyword evidence="1" id="KW-0732">Signal</keyword>
<name>A0ABM7X884_9BACT</name>
<dbReference type="SUPFAM" id="SSF109998">
    <property type="entry name" value="Triger factor/SurA peptide-binding domain-like"/>
    <property type="match status" value="1"/>
</dbReference>
<dbReference type="Proteomes" id="UP001162734">
    <property type="component" value="Chromosome"/>
</dbReference>
<feature type="chain" id="PRO_5047433489" evidence="1">
    <location>
        <begin position="23"/>
        <end position="232"/>
    </location>
</feature>
<proteinExistence type="predicted"/>
<dbReference type="EMBL" id="AP025592">
    <property type="protein sequence ID" value="BDG08059.1"/>
    <property type="molecule type" value="Genomic_DNA"/>
</dbReference>
<organism evidence="2 3">
    <name type="scientific">Anaeromyxobacter paludicola</name>
    <dbReference type="NCBI Taxonomy" id="2918171"/>
    <lineage>
        <taxon>Bacteria</taxon>
        <taxon>Pseudomonadati</taxon>
        <taxon>Myxococcota</taxon>
        <taxon>Myxococcia</taxon>
        <taxon>Myxococcales</taxon>
        <taxon>Cystobacterineae</taxon>
        <taxon>Anaeromyxobacteraceae</taxon>
        <taxon>Anaeromyxobacter</taxon>
    </lineage>
</organism>
<evidence type="ECO:0000256" key="1">
    <source>
        <dbReference type="SAM" id="SignalP"/>
    </source>
</evidence>